<reference evidence="4" key="1">
    <citation type="submission" date="2020-05" db="EMBL/GenBank/DDBJ databases">
        <authorList>
            <person name="Chiriac C."/>
            <person name="Salcher M."/>
            <person name="Ghai R."/>
            <person name="Kavagutti S V."/>
        </authorList>
    </citation>
    <scope>NUCLEOTIDE SEQUENCE</scope>
</reference>
<protein>
    <submittedName>
        <fullName evidence="4">Unannotated protein</fullName>
    </submittedName>
</protein>
<name>A0A6J6GR80_9ZZZZ</name>
<keyword evidence="1" id="KW-0436">Ligase</keyword>
<proteinExistence type="predicted"/>
<dbReference type="EMBL" id="CAEZSN010000018">
    <property type="protein sequence ID" value="CAB4536461.1"/>
    <property type="molecule type" value="Genomic_DNA"/>
</dbReference>
<dbReference type="GO" id="GO:0004077">
    <property type="term" value="F:biotin--[biotin carboxyl-carrier protein] ligase activity"/>
    <property type="evidence" value="ECO:0007669"/>
    <property type="project" value="InterPro"/>
</dbReference>
<dbReference type="AlphaFoldDB" id="A0A6J6GR80"/>
<dbReference type="NCBIfam" id="TIGR00121">
    <property type="entry name" value="birA_ligase"/>
    <property type="match status" value="1"/>
</dbReference>
<accession>A0A6J6GR80</accession>
<evidence type="ECO:0000313" key="3">
    <source>
        <dbReference type="EMBL" id="CAB4536461.1"/>
    </source>
</evidence>
<dbReference type="InterPro" id="IPR045864">
    <property type="entry name" value="aa-tRNA-synth_II/BPL/LPL"/>
</dbReference>
<dbReference type="SUPFAM" id="SSF55681">
    <property type="entry name" value="Class II aaRS and biotin synthetases"/>
    <property type="match status" value="1"/>
</dbReference>
<feature type="domain" description="BPL/LPL catalytic" evidence="2">
    <location>
        <begin position="1"/>
        <end position="187"/>
    </location>
</feature>
<dbReference type="Gene3D" id="3.30.930.10">
    <property type="entry name" value="Bira Bifunctional Protein, Domain 2"/>
    <property type="match status" value="1"/>
</dbReference>
<dbReference type="PANTHER" id="PTHR12835:SF5">
    <property type="entry name" value="BIOTIN--PROTEIN LIGASE"/>
    <property type="match status" value="1"/>
</dbReference>
<dbReference type="GO" id="GO:0005737">
    <property type="term" value="C:cytoplasm"/>
    <property type="evidence" value="ECO:0007669"/>
    <property type="project" value="TreeGrafter"/>
</dbReference>
<dbReference type="InterPro" id="IPR004143">
    <property type="entry name" value="BPL_LPL_catalytic"/>
</dbReference>
<evidence type="ECO:0000313" key="4">
    <source>
        <dbReference type="EMBL" id="CAB4602359.1"/>
    </source>
</evidence>
<dbReference type="Pfam" id="PF03099">
    <property type="entry name" value="BPL_LplA_LipB"/>
    <property type="match status" value="1"/>
</dbReference>
<dbReference type="InterPro" id="IPR004408">
    <property type="entry name" value="Biotin_CoA_COase_ligase"/>
</dbReference>
<evidence type="ECO:0000256" key="1">
    <source>
        <dbReference type="ARBA" id="ARBA00022598"/>
    </source>
</evidence>
<organism evidence="4">
    <name type="scientific">freshwater metagenome</name>
    <dbReference type="NCBI Taxonomy" id="449393"/>
    <lineage>
        <taxon>unclassified sequences</taxon>
        <taxon>metagenomes</taxon>
        <taxon>ecological metagenomes</taxon>
    </lineage>
</organism>
<dbReference type="EMBL" id="CAEZUR010000012">
    <property type="protein sequence ID" value="CAB4602359.1"/>
    <property type="molecule type" value="Genomic_DNA"/>
</dbReference>
<dbReference type="PANTHER" id="PTHR12835">
    <property type="entry name" value="BIOTIN PROTEIN LIGASE"/>
    <property type="match status" value="1"/>
</dbReference>
<sequence length="251" mass="26693">MDFFKSEQLAARFQYLPQTGSTNTDLVALAVAKPMDFPHLSILVAGEQTAGRGRTGRVWVSPPEKSLAISILVRPENWTRENFGWLPLVAGVAMSRAVKQALAGSSVGLKWPNDVQVSGKKVSGILSELLPDASGVVIGAGINLTLTLAELPIPESTSLQLEGWSGSVDDFLSSYIEQLSSLLNDFEAATSIVRAECSTIGMTVRAIFPNESEVIGLATGLDDGGRLLISVPGDNQLLAVSAADIQHLRHN</sequence>
<dbReference type="CDD" id="cd16442">
    <property type="entry name" value="BPL"/>
    <property type="match status" value="1"/>
</dbReference>
<dbReference type="Gene3D" id="2.30.30.100">
    <property type="match status" value="1"/>
</dbReference>
<gene>
    <name evidence="3" type="ORF">UFOPK1433_00261</name>
    <name evidence="4" type="ORF">UFOPK1843_00242</name>
</gene>
<evidence type="ECO:0000259" key="2">
    <source>
        <dbReference type="PROSITE" id="PS51733"/>
    </source>
</evidence>
<dbReference type="PROSITE" id="PS51733">
    <property type="entry name" value="BPL_LPL_CATALYTIC"/>
    <property type="match status" value="1"/>
</dbReference>